<organism evidence="1">
    <name type="scientific">Tanacetum cinerariifolium</name>
    <name type="common">Dalmatian daisy</name>
    <name type="synonym">Chrysanthemum cinerariifolium</name>
    <dbReference type="NCBI Taxonomy" id="118510"/>
    <lineage>
        <taxon>Eukaryota</taxon>
        <taxon>Viridiplantae</taxon>
        <taxon>Streptophyta</taxon>
        <taxon>Embryophyta</taxon>
        <taxon>Tracheophyta</taxon>
        <taxon>Spermatophyta</taxon>
        <taxon>Magnoliopsida</taxon>
        <taxon>eudicotyledons</taxon>
        <taxon>Gunneridae</taxon>
        <taxon>Pentapetalae</taxon>
        <taxon>asterids</taxon>
        <taxon>campanulids</taxon>
        <taxon>Asterales</taxon>
        <taxon>Asteraceae</taxon>
        <taxon>Asteroideae</taxon>
        <taxon>Anthemideae</taxon>
        <taxon>Anthemidinae</taxon>
        <taxon>Tanacetum</taxon>
    </lineage>
</organism>
<evidence type="ECO:0000313" key="1">
    <source>
        <dbReference type="EMBL" id="GEU32953.1"/>
    </source>
</evidence>
<protein>
    <recommendedName>
        <fullName evidence="2">Reverse transcriptase domain-containing protein</fullName>
    </recommendedName>
</protein>
<proteinExistence type="predicted"/>
<dbReference type="EMBL" id="BKCJ010000412">
    <property type="protein sequence ID" value="GEU32953.1"/>
    <property type="molecule type" value="Genomic_DNA"/>
</dbReference>
<dbReference type="AlphaFoldDB" id="A0A6L2J7D4"/>
<comment type="caution">
    <text evidence="1">The sequence shown here is derived from an EMBL/GenBank/DDBJ whole genome shotgun (WGS) entry which is preliminary data.</text>
</comment>
<evidence type="ECO:0008006" key="2">
    <source>
        <dbReference type="Google" id="ProtNLM"/>
    </source>
</evidence>
<name>A0A6L2J7D4_TANCI</name>
<gene>
    <name evidence="1" type="ORF">Tci_004931</name>
</gene>
<reference evidence="1" key="1">
    <citation type="journal article" date="2019" name="Sci. Rep.">
        <title>Draft genome of Tanacetum cinerariifolium, the natural source of mosquito coil.</title>
        <authorList>
            <person name="Yamashiro T."/>
            <person name="Shiraishi A."/>
            <person name="Satake H."/>
            <person name="Nakayama K."/>
        </authorList>
    </citation>
    <scope>NUCLEOTIDE SEQUENCE</scope>
</reference>
<accession>A0A6L2J7D4</accession>
<sequence length="249" mass="28253">MRNKEHSTIPEKEFDEVIKSSVEDFVPIQSESEDTSGSDSECDLPAYEPALLVTPLSDDNKDECLDPRGDVNEINAFDIPVDFEDGYYDSKGDVLYLESLLSNDTTHNLPPEVFLSHDLRSLNDINDLKLMVKSFNPGISEKIVSPTYVSLPFKDRHYLFLTYVIRIFLPYFTYPVDSSLPLSSGSEDIIFDPGISTFNFYSLDPVASHWSGTFICFNVYLNIMNESPMEIFSSTRFNPNITMIWGKSS</sequence>